<dbReference type="EMBL" id="CACRXK020002209">
    <property type="protein sequence ID" value="CAB3993208.1"/>
    <property type="molecule type" value="Genomic_DNA"/>
</dbReference>
<dbReference type="Pfam" id="PF06041">
    <property type="entry name" value="DUF924"/>
    <property type="match status" value="1"/>
</dbReference>
<dbReference type="Proteomes" id="UP001152795">
    <property type="component" value="Unassembled WGS sequence"/>
</dbReference>
<sequence length="224" mass="26024">MFAVISRRCCKASLVLTAKIIFYRSFASNMSNKIEEIIDFWFRPGHVAWFGGGEAANTEIRQKYGDLVEAAFEGKLEEWKDEPRASLALILICDQFCRNVNKATKRMNGLDPIALAVAHKFIEQKTHNHLDFSFFERMFIYLPFEHSENRANQELSVKLFTQLAEDAKTPDEKKFGENIVQYAKDHKEIIDKFGRYPQRNAMLGRENTPEEAEFLANLPSKYKW</sequence>
<dbReference type="Gene3D" id="1.20.58.320">
    <property type="entry name" value="TPR-like"/>
    <property type="match status" value="1"/>
</dbReference>
<dbReference type="SUPFAM" id="SSF48452">
    <property type="entry name" value="TPR-like"/>
    <property type="match status" value="1"/>
</dbReference>
<dbReference type="AlphaFoldDB" id="A0A7D9HVZ9"/>
<gene>
    <name evidence="1" type="ORF">PACLA_8A027396</name>
</gene>
<comment type="caution">
    <text evidence="1">The sequence shown here is derived from an EMBL/GenBank/DDBJ whole genome shotgun (WGS) entry which is preliminary data.</text>
</comment>
<proteinExistence type="predicted"/>
<dbReference type="InterPro" id="IPR011990">
    <property type="entry name" value="TPR-like_helical_dom_sf"/>
</dbReference>
<evidence type="ECO:0000313" key="1">
    <source>
        <dbReference type="EMBL" id="CAB3993208.1"/>
    </source>
</evidence>
<dbReference type="Gene3D" id="1.25.40.10">
    <property type="entry name" value="Tetratricopeptide repeat domain"/>
    <property type="match status" value="1"/>
</dbReference>
<evidence type="ECO:0000313" key="2">
    <source>
        <dbReference type="Proteomes" id="UP001152795"/>
    </source>
</evidence>
<name>A0A7D9HVZ9_PARCT</name>
<dbReference type="OrthoDB" id="414698at2759"/>
<organism evidence="1 2">
    <name type="scientific">Paramuricea clavata</name>
    <name type="common">Red gorgonian</name>
    <name type="synonym">Violescent sea-whip</name>
    <dbReference type="NCBI Taxonomy" id="317549"/>
    <lineage>
        <taxon>Eukaryota</taxon>
        <taxon>Metazoa</taxon>
        <taxon>Cnidaria</taxon>
        <taxon>Anthozoa</taxon>
        <taxon>Octocorallia</taxon>
        <taxon>Malacalcyonacea</taxon>
        <taxon>Plexauridae</taxon>
        <taxon>Paramuricea</taxon>
    </lineage>
</organism>
<accession>A0A7D9HVZ9</accession>
<protein>
    <submittedName>
        <fullName evidence="1">DUF924 domain-containing</fullName>
    </submittedName>
</protein>
<dbReference type="InterPro" id="IPR010323">
    <property type="entry name" value="DUF924"/>
</dbReference>
<reference evidence="1" key="1">
    <citation type="submission" date="2020-04" db="EMBL/GenBank/DDBJ databases">
        <authorList>
            <person name="Alioto T."/>
            <person name="Alioto T."/>
            <person name="Gomez Garrido J."/>
        </authorList>
    </citation>
    <scope>NUCLEOTIDE SEQUENCE</scope>
    <source>
        <strain evidence="1">A484AB</strain>
    </source>
</reference>
<keyword evidence="2" id="KW-1185">Reference proteome</keyword>